<proteinExistence type="predicted"/>
<gene>
    <name evidence="1" type="ordered locus">ACIAD1114</name>
</gene>
<sequence>MLNSLLNNYFQYGHLNLQTGGPFNRSPSRFWAAFFCVI</sequence>
<name>Q6FD63_ACIAD</name>
<reference evidence="1 2" key="1">
    <citation type="journal article" date="2004" name="Nucleic Acids Res.">
        <title>Unique features revealed by the genome sequence of Acinetobacter sp. ADP1, a versatile and naturally transformation competent bacterium.</title>
        <authorList>
            <person name="Barbe V."/>
            <person name="Vallenet D."/>
            <person name="Fonknechten N."/>
            <person name="Kreimeyer A."/>
            <person name="Oztas S."/>
            <person name="Labarre L."/>
            <person name="Cruveiller S."/>
            <person name="Robert C."/>
            <person name="Duprat S."/>
            <person name="Wincker P."/>
            <person name="Ornston L.N."/>
            <person name="Weissenbach J."/>
            <person name="Marliere P."/>
            <person name="Cohen G.N."/>
            <person name="Medigue C."/>
        </authorList>
    </citation>
    <scope>NUCLEOTIDE SEQUENCE [LARGE SCALE GENOMIC DNA]</scope>
    <source>
        <strain evidence="2">ATCC 33305 / BD413 / ADP1</strain>
    </source>
</reference>
<evidence type="ECO:0000313" key="2">
    <source>
        <dbReference type="Proteomes" id="UP000000430"/>
    </source>
</evidence>
<dbReference type="EMBL" id="CR543861">
    <property type="protein sequence ID" value="CAG67996.1"/>
    <property type="molecule type" value="Genomic_DNA"/>
</dbReference>
<organism evidence="1 2">
    <name type="scientific">Acinetobacter baylyi (strain ATCC 33305 / BD413 / ADP1)</name>
    <dbReference type="NCBI Taxonomy" id="62977"/>
    <lineage>
        <taxon>Bacteria</taxon>
        <taxon>Pseudomonadati</taxon>
        <taxon>Pseudomonadota</taxon>
        <taxon>Gammaproteobacteria</taxon>
        <taxon>Moraxellales</taxon>
        <taxon>Moraxellaceae</taxon>
        <taxon>Acinetobacter</taxon>
    </lineage>
</organism>
<dbReference type="KEGG" id="aci:ACIAD1114"/>
<dbReference type="Proteomes" id="UP000000430">
    <property type="component" value="Chromosome"/>
</dbReference>
<accession>Q6FD63</accession>
<dbReference type="HOGENOM" id="CLU_3323346_0_0_6"/>
<evidence type="ECO:0000313" key="1">
    <source>
        <dbReference type="EMBL" id="CAG67996.1"/>
    </source>
</evidence>
<dbReference type="AlphaFoldDB" id="Q6FD63"/>
<protein>
    <submittedName>
        <fullName evidence="1">Uncharacterized protein</fullName>
    </submittedName>
</protein>